<reference evidence="1" key="1">
    <citation type="submission" date="2021-11" db="EMBL/GenBank/DDBJ databases">
        <title>BS-T2-15 a new species belonging to the Comamonadaceae family isolated from the soil of a French oak forest.</title>
        <authorList>
            <person name="Mieszkin S."/>
            <person name="Alain K."/>
        </authorList>
    </citation>
    <scope>NUCLEOTIDE SEQUENCE</scope>
    <source>
        <strain evidence="1">BS-T2-15</strain>
    </source>
</reference>
<keyword evidence="2" id="KW-1185">Reference proteome</keyword>
<evidence type="ECO:0000313" key="1">
    <source>
        <dbReference type="EMBL" id="MCK9687320.1"/>
    </source>
</evidence>
<dbReference type="AlphaFoldDB" id="A0A9X2C3D9"/>
<name>A0A9X2C3D9_9BURK</name>
<evidence type="ECO:0000313" key="2">
    <source>
        <dbReference type="Proteomes" id="UP001139353"/>
    </source>
</evidence>
<dbReference type="RefSeq" id="WP_275683360.1">
    <property type="nucleotide sequence ID" value="NZ_JAJLJH010000004.1"/>
</dbReference>
<protein>
    <submittedName>
        <fullName evidence="1">Uncharacterized protein</fullName>
    </submittedName>
</protein>
<dbReference type="Proteomes" id="UP001139353">
    <property type="component" value="Unassembled WGS sequence"/>
</dbReference>
<dbReference type="EMBL" id="JAJLJH010000004">
    <property type="protein sequence ID" value="MCK9687320.1"/>
    <property type="molecule type" value="Genomic_DNA"/>
</dbReference>
<organism evidence="1 2">
    <name type="scientific">Scleromatobacter humisilvae</name>
    <dbReference type="NCBI Taxonomy" id="2897159"/>
    <lineage>
        <taxon>Bacteria</taxon>
        <taxon>Pseudomonadati</taxon>
        <taxon>Pseudomonadota</taxon>
        <taxon>Betaproteobacteria</taxon>
        <taxon>Burkholderiales</taxon>
        <taxon>Sphaerotilaceae</taxon>
        <taxon>Scleromatobacter</taxon>
    </lineage>
</organism>
<proteinExistence type="predicted"/>
<accession>A0A9X2C3D9</accession>
<gene>
    <name evidence="1" type="ORF">LPC04_16560</name>
</gene>
<sequence length="60" mass="6607">MLEIRVAWLFGLHENEAGEPLGGGAWFPDTPENRHDLTIVVEEGNAVAGPGSHWLEERQA</sequence>
<comment type="caution">
    <text evidence="1">The sequence shown here is derived from an EMBL/GenBank/DDBJ whole genome shotgun (WGS) entry which is preliminary data.</text>
</comment>